<keyword evidence="2" id="KW-1185">Reference proteome</keyword>
<evidence type="ECO:0000313" key="2">
    <source>
        <dbReference type="Proteomes" id="UP001596060"/>
    </source>
</evidence>
<dbReference type="EMBL" id="JBHSLU010000017">
    <property type="protein sequence ID" value="MFC5505382.1"/>
    <property type="molecule type" value="Genomic_DNA"/>
</dbReference>
<dbReference type="Proteomes" id="UP001596060">
    <property type="component" value="Unassembled WGS sequence"/>
</dbReference>
<comment type="caution">
    <text evidence="1">The sequence shown here is derived from an EMBL/GenBank/DDBJ whole genome shotgun (WGS) entry which is preliminary data.</text>
</comment>
<organism evidence="1 2">
    <name type="scientific">Bosea massiliensis</name>
    <dbReference type="NCBI Taxonomy" id="151419"/>
    <lineage>
        <taxon>Bacteria</taxon>
        <taxon>Pseudomonadati</taxon>
        <taxon>Pseudomonadota</taxon>
        <taxon>Alphaproteobacteria</taxon>
        <taxon>Hyphomicrobiales</taxon>
        <taxon>Boseaceae</taxon>
        <taxon>Bosea</taxon>
    </lineage>
</organism>
<gene>
    <name evidence="1" type="ORF">ACFPN9_08940</name>
</gene>
<accession>A0ABW0P117</accession>
<reference evidence="2" key="1">
    <citation type="journal article" date="2019" name="Int. J. Syst. Evol. Microbiol.">
        <title>The Global Catalogue of Microorganisms (GCM) 10K type strain sequencing project: providing services to taxonomists for standard genome sequencing and annotation.</title>
        <authorList>
            <consortium name="The Broad Institute Genomics Platform"/>
            <consortium name="The Broad Institute Genome Sequencing Center for Infectious Disease"/>
            <person name="Wu L."/>
            <person name="Ma J."/>
        </authorList>
    </citation>
    <scope>NUCLEOTIDE SEQUENCE [LARGE SCALE GENOMIC DNA]</scope>
    <source>
        <strain evidence="2">CCUG 43117</strain>
    </source>
</reference>
<protein>
    <recommendedName>
        <fullName evidence="3">Biogenesis of lysosome-related organelles complex 1 subunit 5</fullName>
    </recommendedName>
</protein>
<evidence type="ECO:0000313" key="1">
    <source>
        <dbReference type="EMBL" id="MFC5505382.1"/>
    </source>
</evidence>
<name>A0ABW0P117_9HYPH</name>
<evidence type="ECO:0008006" key="3">
    <source>
        <dbReference type="Google" id="ProtNLM"/>
    </source>
</evidence>
<dbReference type="RefSeq" id="WP_377816501.1">
    <property type="nucleotide sequence ID" value="NZ_JBHSLU010000017.1"/>
</dbReference>
<sequence>MARKVEPHQVIARNFDSLTRCVRNLLIDNRNFKIQRNPETHRETQAHYFSEYPKTPDFVREVLASQADCILERIDELKTLAVDYSNIQEFSLEELEAEVTRRKTLPTQAAA</sequence>
<proteinExistence type="predicted"/>